<feature type="compositionally biased region" description="Low complexity" evidence="1">
    <location>
        <begin position="343"/>
        <end position="376"/>
    </location>
</feature>
<name>A0AA39GGY0_SARSR</name>
<feature type="region of interest" description="Disordered" evidence="1">
    <location>
        <begin position="410"/>
        <end position="541"/>
    </location>
</feature>
<evidence type="ECO:0000313" key="5">
    <source>
        <dbReference type="Proteomes" id="UP001175261"/>
    </source>
</evidence>
<dbReference type="Proteomes" id="UP001175261">
    <property type="component" value="Unassembled WGS sequence"/>
</dbReference>
<evidence type="ECO:0000256" key="3">
    <source>
        <dbReference type="SAM" id="SignalP"/>
    </source>
</evidence>
<keyword evidence="2" id="KW-0812">Transmembrane</keyword>
<feature type="compositionally biased region" description="Low complexity" evidence="1">
    <location>
        <begin position="410"/>
        <end position="423"/>
    </location>
</feature>
<dbReference type="Gene3D" id="1.20.5.510">
    <property type="entry name" value="Single helix bin"/>
    <property type="match status" value="1"/>
</dbReference>
<dbReference type="AlphaFoldDB" id="A0AA39GGY0"/>
<evidence type="ECO:0000256" key="2">
    <source>
        <dbReference type="SAM" id="Phobius"/>
    </source>
</evidence>
<gene>
    <name evidence="4" type="ORF">NLU13_6595</name>
</gene>
<reference evidence="4" key="1">
    <citation type="submission" date="2022-10" db="EMBL/GenBank/DDBJ databases">
        <title>Determination and structural analysis of whole genome sequence of Sarocladium strictum F4-1.</title>
        <authorList>
            <person name="Hu L."/>
            <person name="Jiang Y."/>
        </authorList>
    </citation>
    <scope>NUCLEOTIDE SEQUENCE</scope>
    <source>
        <strain evidence="4">F4-1</strain>
    </source>
</reference>
<keyword evidence="3" id="KW-0732">Signal</keyword>
<dbReference type="EMBL" id="JAPDFR010000005">
    <property type="protein sequence ID" value="KAK0386759.1"/>
    <property type="molecule type" value="Genomic_DNA"/>
</dbReference>
<feature type="region of interest" description="Disordered" evidence="1">
    <location>
        <begin position="328"/>
        <end position="376"/>
    </location>
</feature>
<feature type="transmembrane region" description="Helical" evidence="2">
    <location>
        <begin position="381"/>
        <end position="402"/>
    </location>
</feature>
<feature type="compositionally biased region" description="Low complexity" evidence="1">
    <location>
        <begin position="486"/>
        <end position="508"/>
    </location>
</feature>
<keyword evidence="2" id="KW-1133">Transmembrane helix</keyword>
<proteinExistence type="predicted"/>
<protein>
    <submittedName>
        <fullName evidence="4">Uncharacterized protein</fullName>
    </submittedName>
</protein>
<organism evidence="4 5">
    <name type="scientific">Sarocladium strictum</name>
    <name type="common">Black bundle disease fungus</name>
    <name type="synonym">Acremonium strictum</name>
    <dbReference type="NCBI Taxonomy" id="5046"/>
    <lineage>
        <taxon>Eukaryota</taxon>
        <taxon>Fungi</taxon>
        <taxon>Dikarya</taxon>
        <taxon>Ascomycota</taxon>
        <taxon>Pezizomycotina</taxon>
        <taxon>Sordariomycetes</taxon>
        <taxon>Hypocreomycetidae</taxon>
        <taxon>Hypocreales</taxon>
        <taxon>Sarocladiaceae</taxon>
        <taxon>Sarocladium</taxon>
    </lineage>
</organism>
<keyword evidence="2" id="KW-0472">Membrane</keyword>
<evidence type="ECO:0000313" key="4">
    <source>
        <dbReference type="EMBL" id="KAK0386759.1"/>
    </source>
</evidence>
<accession>A0AA39GGY0</accession>
<keyword evidence="5" id="KW-1185">Reference proteome</keyword>
<comment type="caution">
    <text evidence="4">The sequence shown here is derived from an EMBL/GenBank/DDBJ whole genome shotgun (WGS) entry which is preliminary data.</text>
</comment>
<evidence type="ECO:0000256" key="1">
    <source>
        <dbReference type="SAM" id="MobiDB-lite"/>
    </source>
</evidence>
<feature type="signal peptide" evidence="3">
    <location>
        <begin position="1"/>
        <end position="21"/>
    </location>
</feature>
<sequence>MRFATRTGLLWLASMAQVTLAVDAVYVTDLQIYTLLAPCAADALSYDIAIQTMTTRCGNDVAQLQKCICSSSQVFSDVSSRMLSDVASSCGTDALQDRSSVQTVLSQYCTPSSTYTFATPTDHIVQAYITDVAEMEYLPPCARSALSEAVMGVGSRCPLDASLYAPCVCSKDNVTPRVSETLTNSVKYSCSNNEDITAAQNFYHEYCAMNNGTTSFAKPTGPPGDMSYYVTAMTQFKSLNSCAQSAVSSALNAQTAWLCGSGPQALASCVCLKSGILSRISSTLTSEVKYFCDNTATAQVTSALSVLDIYCSAAADKTSLSVDQSISETAPVTASGPKPPSPTSTGGANGGNSDNSNADDNKGSSGSSSDSGSNKNQTATIAGGVAGGVVALALIGTGIWFYRRRQQKKNGQPLGPLLGNDNPPGKPELSDDNKASLMGGYYAGNKDYNSVQGAELPSEPQTSPPSELPSQHQIPRELASEGGHGYSPQQQQQQQQQGWGQYDQQHPQSSSVSPLTPPGNQGMGWQSGPVQSYELDANMQR</sequence>
<feature type="chain" id="PRO_5041408776" evidence="3">
    <location>
        <begin position="22"/>
        <end position="541"/>
    </location>
</feature>